<accession>A0A444IUI4</accession>
<evidence type="ECO:0000313" key="5">
    <source>
        <dbReference type="Proteomes" id="UP000287853"/>
    </source>
</evidence>
<gene>
    <name evidence="4" type="ORF">H206_03391</name>
</gene>
<dbReference type="InterPro" id="IPR027806">
    <property type="entry name" value="HARBI1_dom"/>
</dbReference>
<reference evidence="4 5" key="1">
    <citation type="submission" date="2017-01" db="EMBL/GenBank/DDBJ databases">
        <title>The cable genome- insights into the physiology and evolution of filamentous bacteria capable of sulfide oxidation via long distance electron transfer.</title>
        <authorList>
            <person name="Schreiber L."/>
            <person name="Bjerg J.T."/>
            <person name="Boggild A."/>
            <person name="Van De Vossenberg J."/>
            <person name="Meysman F."/>
            <person name="Nielsen L.P."/>
            <person name="Schramm A."/>
            <person name="Kjeldsen K.U."/>
        </authorList>
    </citation>
    <scope>NUCLEOTIDE SEQUENCE [LARGE SCALE GENOMIC DNA]</scope>
    <source>
        <strain evidence="4">MCF</strain>
    </source>
</reference>
<dbReference type="Pfam" id="PF13359">
    <property type="entry name" value="DDE_Tnp_4"/>
    <property type="match status" value="1"/>
</dbReference>
<evidence type="ECO:0000256" key="1">
    <source>
        <dbReference type="ARBA" id="ARBA00001968"/>
    </source>
</evidence>
<dbReference type="EMBL" id="MTKO01000096">
    <property type="protein sequence ID" value="RWX44360.1"/>
    <property type="molecule type" value="Genomic_DNA"/>
</dbReference>
<name>A0A444IUI4_9BACT</name>
<evidence type="ECO:0000256" key="2">
    <source>
        <dbReference type="ARBA" id="ARBA00022723"/>
    </source>
</evidence>
<comment type="caution">
    <text evidence="4">The sequence shown here is derived from an EMBL/GenBank/DDBJ whole genome shotgun (WGS) entry which is preliminary data.</text>
</comment>
<dbReference type="GO" id="GO:0004519">
    <property type="term" value="F:endonuclease activity"/>
    <property type="evidence" value="ECO:0007669"/>
    <property type="project" value="UniProtKB-KW"/>
</dbReference>
<evidence type="ECO:0000259" key="3">
    <source>
        <dbReference type="Pfam" id="PF13359"/>
    </source>
</evidence>
<feature type="domain" description="DDE Tnp4" evidence="3">
    <location>
        <begin position="3"/>
        <end position="132"/>
    </location>
</feature>
<dbReference type="GO" id="GO:0046872">
    <property type="term" value="F:metal ion binding"/>
    <property type="evidence" value="ECO:0007669"/>
    <property type="project" value="UniProtKB-KW"/>
</dbReference>
<organism evidence="4 5">
    <name type="scientific">Candidatus Electrothrix aarhusensis</name>
    <dbReference type="NCBI Taxonomy" id="1859131"/>
    <lineage>
        <taxon>Bacteria</taxon>
        <taxon>Pseudomonadati</taxon>
        <taxon>Thermodesulfobacteriota</taxon>
        <taxon>Desulfobulbia</taxon>
        <taxon>Desulfobulbales</taxon>
        <taxon>Desulfobulbaceae</taxon>
        <taxon>Candidatus Electrothrix</taxon>
    </lineage>
</organism>
<keyword evidence="2" id="KW-0479">Metal-binding</keyword>
<keyword evidence="4" id="KW-0378">Hydrolase</keyword>
<proteinExistence type="predicted"/>
<protein>
    <submittedName>
        <fullName evidence="4">DDE superfamily endonuclease</fullName>
    </submittedName>
</protein>
<keyword evidence="4" id="KW-0540">Nuclease</keyword>
<keyword evidence="4" id="KW-0255">Endonuclease</keyword>
<dbReference type="Proteomes" id="UP000287853">
    <property type="component" value="Unassembled WGS sequence"/>
</dbReference>
<dbReference type="AlphaFoldDB" id="A0A444IUI4"/>
<evidence type="ECO:0000313" key="4">
    <source>
        <dbReference type="EMBL" id="RWX44360.1"/>
    </source>
</evidence>
<comment type="cofactor">
    <cofactor evidence="1">
        <name>a divalent metal cation</name>
        <dbReference type="ChEBI" id="CHEBI:60240"/>
    </cofactor>
</comment>
<keyword evidence="5" id="KW-1185">Reference proteome</keyword>
<sequence length="137" mass="15858">MSTLDKAIFFLGGTFSGHTHDYTMLKEEFPPGKAWFQFMKVLADLGYQGIVSDYSGENIRIPHKKPRKSKKNPIISLSDKQKEENQVLSKIRILVENAICGLKRYNILVHRFRNHRNNFDDDVVGIAAGLWNFNLRY</sequence>